<dbReference type="Pfam" id="PF00873">
    <property type="entry name" value="ACR_tran"/>
    <property type="match status" value="1"/>
</dbReference>
<dbReference type="PANTHER" id="PTHR32063">
    <property type="match status" value="1"/>
</dbReference>
<dbReference type="GO" id="GO:0005886">
    <property type="term" value="C:plasma membrane"/>
    <property type="evidence" value="ECO:0007669"/>
    <property type="project" value="TreeGrafter"/>
</dbReference>
<dbReference type="Gene3D" id="3.30.2090.10">
    <property type="entry name" value="Multidrug efflux transporter AcrB TolC docking domain, DN and DC subdomains"/>
    <property type="match status" value="1"/>
</dbReference>
<dbReference type="GO" id="GO:0042910">
    <property type="term" value="F:xenobiotic transmembrane transporter activity"/>
    <property type="evidence" value="ECO:0007669"/>
    <property type="project" value="TreeGrafter"/>
</dbReference>
<evidence type="ECO:0000313" key="1">
    <source>
        <dbReference type="EMBL" id="BBI62924.1"/>
    </source>
</evidence>
<dbReference type="InterPro" id="IPR027463">
    <property type="entry name" value="AcrB_DN_DC_subdom"/>
</dbReference>
<dbReference type="SUPFAM" id="SSF82714">
    <property type="entry name" value="Multidrug efflux transporter AcrB TolC docking domain, DN and DC subdomains"/>
    <property type="match status" value="1"/>
</dbReference>
<dbReference type="Proteomes" id="UP000320231">
    <property type="component" value="Chromosome"/>
</dbReference>
<sequence>MRDYLEDNVRPRLESVAGVSEVTVSGGAERQMQLLIDPEALAARELSIPDIQAALQARNQDVSGGNLESGKRRYLLRTVGRFEDVESLEALILKREGGRRDPAWRYRQGATILRRTDLPGLQLGWSAGIERAGAPGAGCQCDRYQARDAG</sequence>
<dbReference type="InterPro" id="IPR001036">
    <property type="entry name" value="Acrflvin-R"/>
</dbReference>
<accession>A0A455UIZ1</accession>
<dbReference type="EMBL" id="AP019514">
    <property type="protein sequence ID" value="BBI62924.1"/>
    <property type="molecule type" value="Genomic_DNA"/>
</dbReference>
<dbReference type="AlphaFoldDB" id="A0A455UIZ1"/>
<proteinExistence type="predicted"/>
<reference evidence="1 2" key="1">
    <citation type="journal article" date="2019" name="Microbiol. Resour. Announc.">
        <title>Complete Genome Sequence of Halomonas sulfidaeris Strain Esulfide1 Isolated from a Metal Sulfide Rock at a Depth of 2,200 Meters, Obtained Using Nanopore Sequencing.</title>
        <authorList>
            <person name="Saito M."/>
            <person name="Nishigata A."/>
            <person name="Galipon J."/>
            <person name="Arakawa K."/>
        </authorList>
    </citation>
    <scope>NUCLEOTIDE SEQUENCE [LARGE SCALE GENOMIC DNA]</scope>
    <source>
        <strain evidence="1 2">ATCC BAA-803</strain>
    </source>
</reference>
<protein>
    <recommendedName>
        <fullName evidence="3">Acriflavin resistance protein</fullName>
    </recommendedName>
</protein>
<evidence type="ECO:0000313" key="2">
    <source>
        <dbReference type="Proteomes" id="UP000320231"/>
    </source>
</evidence>
<dbReference type="Gene3D" id="3.30.70.1320">
    <property type="entry name" value="Multidrug efflux transporter AcrB pore domain like"/>
    <property type="match status" value="1"/>
</dbReference>
<organism evidence="1 2">
    <name type="scientific">Vreelandella sulfidaeris</name>
    <dbReference type="NCBI Taxonomy" id="115553"/>
    <lineage>
        <taxon>Bacteria</taxon>
        <taxon>Pseudomonadati</taxon>
        <taxon>Pseudomonadota</taxon>
        <taxon>Gammaproteobacteria</taxon>
        <taxon>Oceanospirillales</taxon>
        <taxon>Halomonadaceae</taxon>
        <taxon>Vreelandella</taxon>
    </lineage>
</organism>
<dbReference type="KEGG" id="hsr:HSBAA_42300"/>
<name>A0A455UIZ1_9GAMM</name>
<dbReference type="PANTHER" id="PTHR32063:SF0">
    <property type="entry name" value="SWARMING MOTILITY PROTEIN SWRC"/>
    <property type="match status" value="1"/>
</dbReference>
<gene>
    <name evidence="1" type="ORF">HSBAA_42300</name>
</gene>
<evidence type="ECO:0008006" key="3">
    <source>
        <dbReference type="Google" id="ProtNLM"/>
    </source>
</evidence>